<gene>
    <name evidence="12" type="ORF">BDZ90DRAFT_208822</name>
</gene>
<keyword evidence="7" id="KW-0255">Endonuclease</keyword>
<dbReference type="GeneID" id="37025848"/>
<protein>
    <recommendedName>
        <fullName evidence="4">ribonuclease H</fullName>
        <ecNumber evidence="4">3.1.26.4</ecNumber>
    </recommendedName>
</protein>
<evidence type="ECO:0000256" key="6">
    <source>
        <dbReference type="ARBA" id="ARBA00022723"/>
    </source>
</evidence>
<accession>A0A316UZG6</accession>
<reference evidence="12 13" key="1">
    <citation type="journal article" date="2018" name="Mol. Biol. Evol.">
        <title>Broad Genomic Sampling Reveals a Smut Pathogenic Ancestry of the Fungal Clade Ustilaginomycotina.</title>
        <authorList>
            <person name="Kijpornyongpan T."/>
            <person name="Mondo S.J."/>
            <person name="Barry K."/>
            <person name="Sandor L."/>
            <person name="Lee J."/>
            <person name="Lipzen A."/>
            <person name="Pangilinan J."/>
            <person name="LaButti K."/>
            <person name="Hainaut M."/>
            <person name="Henrissat B."/>
            <person name="Grigoriev I.V."/>
            <person name="Spatafora J.W."/>
            <person name="Aime M.C."/>
        </authorList>
    </citation>
    <scope>NUCLEOTIDE SEQUENCE [LARGE SCALE GENOMIC DNA]</scope>
    <source>
        <strain evidence="12 13">MCA 5214</strain>
    </source>
</reference>
<dbReference type="PANTHER" id="PTHR10642:SF26">
    <property type="entry name" value="RIBONUCLEASE H1"/>
    <property type="match status" value="1"/>
</dbReference>
<dbReference type="GO" id="GO:0000287">
    <property type="term" value="F:magnesium ion binding"/>
    <property type="evidence" value="ECO:0007669"/>
    <property type="project" value="InterPro"/>
</dbReference>
<comment type="cofactor">
    <cofactor evidence="2">
        <name>Mg(2+)</name>
        <dbReference type="ChEBI" id="CHEBI:18420"/>
    </cofactor>
</comment>
<dbReference type="InterPro" id="IPR011320">
    <property type="entry name" value="RNase_H1_N"/>
</dbReference>
<dbReference type="Pfam" id="PF01693">
    <property type="entry name" value="Cauli_VI"/>
    <property type="match status" value="1"/>
</dbReference>
<keyword evidence="9" id="KW-0460">Magnesium</keyword>
<evidence type="ECO:0000256" key="2">
    <source>
        <dbReference type="ARBA" id="ARBA00001946"/>
    </source>
</evidence>
<evidence type="ECO:0000256" key="5">
    <source>
        <dbReference type="ARBA" id="ARBA00022722"/>
    </source>
</evidence>
<proteinExistence type="inferred from homology"/>
<dbReference type="InterPro" id="IPR037056">
    <property type="entry name" value="RNase_H1_N_sf"/>
</dbReference>
<dbReference type="GO" id="GO:0004523">
    <property type="term" value="F:RNA-DNA hybrid ribonuclease activity"/>
    <property type="evidence" value="ECO:0007669"/>
    <property type="project" value="UniProtKB-EC"/>
</dbReference>
<dbReference type="Gene3D" id="3.40.970.10">
    <property type="entry name" value="Ribonuclease H1, N-terminal domain"/>
    <property type="match status" value="1"/>
</dbReference>
<feature type="compositionally biased region" description="Low complexity" evidence="10">
    <location>
        <begin position="84"/>
        <end position="98"/>
    </location>
</feature>
<evidence type="ECO:0000256" key="8">
    <source>
        <dbReference type="ARBA" id="ARBA00022801"/>
    </source>
</evidence>
<keyword evidence="5" id="KW-0540">Nuclease</keyword>
<dbReference type="PANTHER" id="PTHR10642">
    <property type="entry name" value="RIBONUCLEASE H1"/>
    <property type="match status" value="1"/>
</dbReference>
<dbReference type="Gene3D" id="3.30.420.10">
    <property type="entry name" value="Ribonuclease H-like superfamily/Ribonuclease H"/>
    <property type="match status" value="1"/>
</dbReference>
<dbReference type="STRING" id="1569628.A0A316UZG6"/>
<dbReference type="GO" id="GO:0043137">
    <property type="term" value="P:DNA replication, removal of RNA primer"/>
    <property type="evidence" value="ECO:0007669"/>
    <property type="project" value="TreeGrafter"/>
</dbReference>
<comment type="similarity">
    <text evidence="3">Belongs to the RNase H family.</text>
</comment>
<dbReference type="FunFam" id="3.40.970.10:FF:000001">
    <property type="entry name" value="Ribonuclease H1"/>
    <property type="match status" value="1"/>
</dbReference>
<feature type="non-terminal residue" evidence="12">
    <location>
        <position position="262"/>
    </location>
</feature>
<dbReference type="PROSITE" id="PS50879">
    <property type="entry name" value="RNASE_H_1"/>
    <property type="match status" value="1"/>
</dbReference>
<dbReference type="SUPFAM" id="SSF53098">
    <property type="entry name" value="Ribonuclease H-like"/>
    <property type="match status" value="1"/>
</dbReference>
<feature type="non-terminal residue" evidence="12">
    <location>
        <position position="1"/>
    </location>
</feature>
<dbReference type="SUPFAM" id="SSF55658">
    <property type="entry name" value="L9 N-domain-like"/>
    <property type="match status" value="1"/>
</dbReference>
<evidence type="ECO:0000313" key="13">
    <source>
        <dbReference type="Proteomes" id="UP000245884"/>
    </source>
</evidence>
<evidence type="ECO:0000256" key="1">
    <source>
        <dbReference type="ARBA" id="ARBA00000077"/>
    </source>
</evidence>
<dbReference type="Proteomes" id="UP000245884">
    <property type="component" value="Unassembled WGS sequence"/>
</dbReference>
<evidence type="ECO:0000256" key="4">
    <source>
        <dbReference type="ARBA" id="ARBA00012180"/>
    </source>
</evidence>
<dbReference type="OrthoDB" id="245563at2759"/>
<evidence type="ECO:0000313" key="12">
    <source>
        <dbReference type="EMBL" id="PWN28565.1"/>
    </source>
</evidence>
<dbReference type="InterPro" id="IPR036397">
    <property type="entry name" value="RNaseH_sf"/>
</dbReference>
<organism evidence="12 13">
    <name type="scientific">Jaminaea rosea</name>
    <dbReference type="NCBI Taxonomy" id="1569628"/>
    <lineage>
        <taxon>Eukaryota</taxon>
        <taxon>Fungi</taxon>
        <taxon>Dikarya</taxon>
        <taxon>Basidiomycota</taxon>
        <taxon>Ustilaginomycotina</taxon>
        <taxon>Exobasidiomycetes</taxon>
        <taxon>Microstromatales</taxon>
        <taxon>Microstromatales incertae sedis</taxon>
        <taxon>Jaminaea</taxon>
    </lineage>
</organism>
<dbReference type="PIRSF" id="PIRSF036852">
    <property type="entry name" value="Ribonuclease_H1_euk"/>
    <property type="match status" value="1"/>
</dbReference>
<dbReference type="InterPro" id="IPR012337">
    <property type="entry name" value="RNaseH-like_sf"/>
</dbReference>
<dbReference type="GO" id="GO:0003676">
    <property type="term" value="F:nucleic acid binding"/>
    <property type="evidence" value="ECO:0007669"/>
    <property type="project" value="InterPro"/>
</dbReference>
<keyword evidence="8" id="KW-0378">Hydrolase</keyword>
<comment type="catalytic activity">
    <reaction evidence="1">
        <text>Endonucleolytic cleavage to 5'-phosphomonoester.</text>
        <dbReference type="EC" id="3.1.26.4"/>
    </reaction>
</comment>
<dbReference type="RefSeq" id="XP_025363177.1">
    <property type="nucleotide sequence ID" value="XM_025504025.1"/>
</dbReference>
<dbReference type="EMBL" id="KZ819665">
    <property type="protein sequence ID" value="PWN28565.1"/>
    <property type="molecule type" value="Genomic_DNA"/>
</dbReference>
<keyword evidence="6" id="KW-0479">Metal-binding</keyword>
<feature type="region of interest" description="Disordered" evidence="10">
    <location>
        <begin position="47"/>
        <end position="98"/>
    </location>
</feature>
<sequence>YFAVARGRQAGIYRTWPECQAQVNGYSGAVYKKFPTEEAAQQFVAQHHAGGSGAAGDAILPKKRSAPEDDGASDLSSSNKARHTNGATSGSSANGSSSALSLPNVVTIYCDGAATGNGQSGARAGWGVWFADEGQPLSELNESRRLPGSVQTNNRGELMAIVRALQLAPLDCQVVIRTDSQYSISCITSWQAGWRKKGWKRSNGEDVQNRDLIRLLEREMRKRKPRPKLEYVKGHAGHYGNERADHLATSGAAKPAIPESEW</sequence>
<feature type="region of interest" description="Disordered" evidence="10">
    <location>
        <begin position="226"/>
        <end position="262"/>
    </location>
</feature>
<evidence type="ECO:0000259" key="11">
    <source>
        <dbReference type="PROSITE" id="PS50879"/>
    </source>
</evidence>
<evidence type="ECO:0000256" key="9">
    <source>
        <dbReference type="ARBA" id="ARBA00022842"/>
    </source>
</evidence>
<dbReference type="InterPro" id="IPR017067">
    <property type="entry name" value="RNase_H1_euk"/>
</dbReference>
<dbReference type="AlphaFoldDB" id="A0A316UZG6"/>
<dbReference type="InterPro" id="IPR009027">
    <property type="entry name" value="Ribosomal_bL9/RNase_H1_N"/>
</dbReference>
<dbReference type="EC" id="3.1.26.4" evidence="4"/>
<dbReference type="InterPro" id="IPR002156">
    <property type="entry name" value="RNaseH_domain"/>
</dbReference>
<name>A0A316UZG6_9BASI</name>
<evidence type="ECO:0000256" key="10">
    <source>
        <dbReference type="SAM" id="MobiDB-lite"/>
    </source>
</evidence>
<dbReference type="InterPro" id="IPR050092">
    <property type="entry name" value="RNase_H"/>
</dbReference>
<dbReference type="Pfam" id="PF00075">
    <property type="entry name" value="RNase_H"/>
    <property type="match status" value="1"/>
</dbReference>
<keyword evidence="13" id="KW-1185">Reference proteome</keyword>
<evidence type="ECO:0000256" key="7">
    <source>
        <dbReference type="ARBA" id="ARBA00022759"/>
    </source>
</evidence>
<feature type="domain" description="RNase H type-1" evidence="11">
    <location>
        <begin position="102"/>
        <end position="253"/>
    </location>
</feature>
<evidence type="ECO:0000256" key="3">
    <source>
        <dbReference type="ARBA" id="ARBA00005300"/>
    </source>
</evidence>
<dbReference type="CDD" id="cd09280">
    <property type="entry name" value="RNase_HI_eukaryote_like"/>
    <property type="match status" value="1"/>
</dbReference>